<keyword evidence="1" id="KW-0812">Transmembrane</keyword>
<proteinExistence type="predicted"/>
<feature type="transmembrane region" description="Helical" evidence="1">
    <location>
        <begin position="67"/>
        <end position="85"/>
    </location>
</feature>
<feature type="transmembrane region" description="Helical" evidence="1">
    <location>
        <begin position="148"/>
        <end position="179"/>
    </location>
</feature>
<keyword evidence="1" id="KW-0472">Membrane</keyword>
<sequence>MPRRPMRTAAIGLIIAGSAGLVLMLGGFLFLQNISTGLDCEAAGECVARPDDLSYTLAQVLRSAQSAFASGSALAVLLGLTALVVRARPIGASVSSSTRRSLRRVVLLVVVLLGLSFAGLVITSHPMMQTFWNSGVCTSTGCVYPVEAQLALLLAALAPAVFSAALLALPVIVLVGALLRPAQVESPVEARPERVAAWDGRDLAPFRRPE</sequence>
<feature type="transmembrane region" description="Helical" evidence="1">
    <location>
        <begin position="105"/>
        <end position="128"/>
    </location>
</feature>
<dbReference type="RefSeq" id="WP_179546522.1">
    <property type="nucleotide sequence ID" value="NZ_BSEW01000001.1"/>
</dbReference>
<dbReference type="Proteomes" id="UP000549913">
    <property type="component" value="Unassembled WGS sequence"/>
</dbReference>
<evidence type="ECO:0000256" key="1">
    <source>
        <dbReference type="SAM" id="Phobius"/>
    </source>
</evidence>
<dbReference type="AlphaFoldDB" id="A0A852SLN2"/>
<gene>
    <name evidence="2" type="ORF">BJ984_000297</name>
</gene>
<evidence type="ECO:0000313" key="3">
    <source>
        <dbReference type="Proteomes" id="UP000549913"/>
    </source>
</evidence>
<dbReference type="EMBL" id="JACCBM010000001">
    <property type="protein sequence ID" value="NYD69139.1"/>
    <property type="molecule type" value="Genomic_DNA"/>
</dbReference>
<protein>
    <submittedName>
        <fullName evidence="2">Uncharacterized protein</fullName>
    </submittedName>
</protein>
<keyword evidence="3" id="KW-1185">Reference proteome</keyword>
<evidence type="ECO:0000313" key="2">
    <source>
        <dbReference type="EMBL" id="NYD69139.1"/>
    </source>
</evidence>
<name>A0A852SLN2_9MICO</name>
<keyword evidence="1" id="KW-1133">Transmembrane helix</keyword>
<feature type="transmembrane region" description="Helical" evidence="1">
    <location>
        <begin position="9"/>
        <end position="31"/>
    </location>
</feature>
<accession>A0A852SLN2</accession>
<comment type="caution">
    <text evidence="2">The sequence shown here is derived from an EMBL/GenBank/DDBJ whole genome shotgun (WGS) entry which is preliminary data.</text>
</comment>
<organism evidence="2 3">
    <name type="scientific">Herbiconiux flava</name>
    <dbReference type="NCBI Taxonomy" id="881268"/>
    <lineage>
        <taxon>Bacteria</taxon>
        <taxon>Bacillati</taxon>
        <taxon>Actinomycetota</taxon>
        <taxon>Actinomycetes</taxon>
        <taxon>Micrococcales</taxon>
        <taxon>Microbacteriaceae</taxon>
        <taxon>Herbiconiux</taxon>
    </lineage>
</organism>
<reference evidence="2 3" key="1">
    <citation type="submission" date="2020-07" db="EMBL/GenBank/DDBJ databases">
        <title>Sequencing the genomes of 1000 actinobacteria strains.</title>
        <authorList>
            <person name="Klenk H.-P."/>
        </authorList>
    </citation>
    <scope>NUCLEOTIDE SEQUENCE [LARGE SCALE GENOMIC DNA]</scope>
    <source>
        <strain evidence="2 3">DSM 26474</strain>
    </source>
</reference>